<dbReference type="Gene3D" id="3.20.20.100">
    <property type="entry name" value="NADP-dependent oxidoreductase domain"/>
    <property type="match status" value="1"/>
</dbReference>
<organism evidence="5 6">
    <name type="scientific">Candidatus Xianfuyuplasma coldseepsis</name>
    <dbReference type="NCBI Taxonomy" id="2782163"/>
    <lineage>
        <taxon>Bacteria</taxon>
        <taxon>Bacillati</taxon>
        <taxon>Mycoplasmatota</taxon>
        <taxon>Mollicutes</taxon>
        <taxon>Candidatus Izemoplasmatales</taxon>
        <taxon>Candidatus Izemoplasmataceae</taxon>
        <taxon>Candidatus Xianfuyuplasma</taxon>
    </lineage>
</organism>
<evidence type="ECO:0000256" key="3">
    <source>
        <dbReference type="ARBA" id="ARBA00023014"/>
    </source>
</evidence>
<protein>
    <submittedName>
        <fullName evidence="5">Aldo/keto reductase</fullName>
    </submittedName>
</protein>
<dbReference type="GO" id="GO:0046872">
    <property type="term" value="F:metal ion binding"/>
    <property type="evidence" value="ECO:0007669"/>
    <property type="project" value="UniProtKB-KW"/>
</dbReference>
<evidence type="ECO:0000256" key="1">
    <source>
        <dbReference type="ARBA" id="ARBA00022723"/>
    </source>
</evidence>
<dbReference type="CDD" id="cd19096">
    <property type="entry name" value="AKR_Fe-S_oxidoreductase"/>
    <property type="match status" value="1"/>
</dbReference>
<keyword evidence="6" id="KW-1185">Reference proteome</keyword>
<dbReference type="PANTHER" id="PTHR43312:SF2">
    <property type="entry name" value="OXIDOREDUCTASE"/>
    <property type="match status" value="1"/>
</dbReference>
<dbReference type="InterPro" id="IPR017900">
    <property type="entry name" value="4Fe4S_Fe_S_CS"/>
</dbReference>
<dbReference type="Proteomes" id="UP000514720">
    <property type="component" value="Chromosome"/>
</dbReference>
<dbReference type="InterPro" id="IPR036812">
    <property type="entry name" value="NAD(P)_OxRdtase_dom_sf"/>
</dbReference>
<dbReference type="EMBL" id="CP048914">
    <property type="protein sequence ID" value="QMS84958.1"/>
    <property type="molecule type" value="Genomic_DNA"/>
</dbReference>
<dbReference type="RefSeq" id="WP_258878581.1">
    <property type="nucleotide sequence ID" value="NZ_CP048914.1"/>
</dbReference>
<evidence type="ECO:0000256" key="2">
    <source>
        <dbReference type="ARBA" id="ARBA00023004"/>
    </source>
</evidence>
<sequence>MEYRAIKVQNKEENVSLLGFGCMRFPTLENGEIDKVQSKEMMLHALENGVNYIDTAYPYHGGKSELFVREVIQDLDRDSFFLADKLPIWDCKTKDDVDRIFHEQLDKCGVTYFDFYLIHAVNKGRIQQIKDLDLLNTLEKYRDEGKIRNIGFSFHDDLETFKKWVDLYDWDFVQIQLNYMDINHQQGMEGYDILTEKGIPVIIMEPVKGGSLVRFNPVIETQFKERDKDASIASWAFRWVGSLPNVKVILSGMSNLEQVQDNLNTFTNFKPLSEEEQSFMAHIREDILHLSKVDCTSCNYCMPCPHGVDIPGNFRIFNHHSMYKNDGYVHWRVGELTKKDAFADQCINCGECIEKCPQHIDIPTDLERFQDYLKENGLK</sequence>
<keyword evidence="1" id="KW-0479">Metal-binding</keyword>
<evidence type="ECO:0000259" key="4">
    <source>
        <dbReference type="PROSITE" id="PS51379"/>
    </source>
</evidence>
<dbReference type="SUPFAM" id="SSF51430">
    <property type="entry name" value="NAD(P)-linked oxidoreductase"/>
    <property type="match status" value="1"/>
</dbReference>
<dbReference type="Pfam" id="PF00248">
    <property type="entry name" value="Aldo_ket_red"/>
    <property type="match status" value="1"/>
</dbReference>
<proteinExistence type="predicted"/>
<reference evidence="5 6" key="1">
    <citation type="submission" date="2020-02" db="EMBL/GenBank/DDBJ databases">
        <authorList>
            <person name="Zheng R.K."/>
            <person name="Sun C.M."/>
        </authorList>
    </citation>
    <scope>NUCLEOTIDE SEQUENCE [LARGE SCALE GENOMIC DNA]</scope>
    <source>
        <strain evidence="6">zrk13</strain>
    </source>
</reference>
<dbReference type="GO" id="GO:0051536">
    <property type="term" value="F:iron-sulfur cluster binding"/>
    <property type="evidence" value="ECO:0007669"/>
    <property type="project" value="UniProtKB-KW"/>
</dbReference>
<dbReference type="InterPro" id="IPR023210">
    <property type="entry name" value="NADP_OxRdtase_dom"/>
</dbReference>
<dbReference type="PROSITE" id="PS51379">
    <property type="entry name" value="4FE4S_FER_2"/>
    <property type="match status" value="1"/>
</dbReference>
<name>A0A7L7KT73_9MOLU</name>
<keyword evidence="2" id="KW-0408">Iron</keyword>
<dbReference type="InterPro" id="IPR017896">
    <property type="entry name" value="4Fe4S_Fe-S-bd"/>
</dbReference>
<dbReference type="SUPFAM" id="SSF46548">
    <property type="entry name" value="alpha-helical ferredoxin"/>
    <property type="match status" value="1"/>
</dbReference>
<feature type="domain" description="4Fe-4S ferredoxin-type" evidence="4">
    <location>
        <begin position="337"/>
        <end position="365"/>
    </location>
</feature>
<dbReference type="KEGG" id="xcl:G4Z02_04040"/>
<keyword evidence="3" id="KW-0411">Iron-sulfur</keyword>
<evidence type="ECO:0000313" key="5">
    <source>
        <dbReference type="EMBL" id="QMS84958.1"/>
    </source>
</evidence>
<dbReference type="Pfam" id="PF13187">
    <property type="entry name" value="Fer4_9"/>
    <property type="match status" value="1"/>
</dbReference>
<gene>
    <name evidence="5" type="ORF">G4Z02_04040</name>
</gene>
<dbReference type="InterPro" id="IPR053135">
    <property type="entry name" value="AKR2_Oxidoreductase"/>
</dbReference>
<evidence type="ECO:0000313" key="6">
    <source>
        <dbReference type="Proteomes" id="UP000514720"/>
    </source>
</evidence>
<accession>A0A7L7KT73</accession>
<dbReference type="PANTHER" id="PTHR43312">
    <property type="entry name" value="D-THREO-ALDOSE 1-DEHYDROGENASE"/>
    <property type="match status" value="1"/>
</dbReference>
<dbReference type="AlphaFoldDB" id="A0A7L7KT73"/>
<dbReference type="PROSITE" id="PS00198">
    <property type="entry name" value="4FE4S_FER_1"/>
    <property type="match status" value="1"/>
</dbReference>